<evidence type="ECO:0000256" key="3">
    <source>
        <dbReference type="ARBA" id="ARBA00023242"/>
    </source>
</evidence>
<organism evidence="7 8">
    <name type="scientific">Ascochyta lentis</name>
    <dbReference type="NCBI Taxonomy" id="205686"/>
    <lineage>
        <taxon>Eukaryota</taxon>
        <taxon>Fungi</taxon>
        <taxon>Dikarya</taxon>
        <taxon>Ascomycota</taxon>
        <taxon>Pezizomycotina</taxon>
        <taxon>Dothideomycetes</taxon>
        <taxon>Pleosporomycetidae</taxon>
        <taxon>Pleosporales</taxon>
        <taxon>Pleosporineae</taxon>
        <taxon>Didymellaceae</taxon>
        <taxon>Ascochyta</taxon>
    </lineage>
</organism>
<feature type="region of interest" description="Disordered" evidence="5">
    <location>
        <begin position="1"/>
        <end position="40"/>
    </location>
</feature>
<evidence type="ECO:0000256" key="2">
    <source>
        <dbReference type="ARBA" id="ARBA00023155"/>
    </source>
</evidence>
<dbReference type="Gene3D" id="1.10.10.60">
    <property type="entry name" value="Homeodomain-like"/>
    <property type="match status" value="1"/>
</dbReference>
<evidence type="ECO:0000256" key="5">
    <source>
        <dbReference type="SAM" id="MobiDB-lite"/>
    </source>
</evidence>
<reference evidence="7" key="1">
    <citation type="submission" date="2018-12" db="EMBL/GenBank/DDBJ databases">
        <authorList>
            <person name="Syme R.A."/>
            <person name="Farfan-Caceres L."/>
            <person name="Lichtenzveig J."/>
        </authorList>
    </citation>
    <scope>NUCLEOTIDE SEQUENCE</scope>
    <source>
        <strain evidence="7">Al4</strain>
    </source>
</reference>
<dbReference type="GO" id="GO:0003677">
    <property type="term" value="F:DNA binding"/>
    <property type="evidence" value="ECO:0007669"/>
    <property type="project" value="UniProtKB-UniRule"/>
</dbReference>
<dbReference type="InterPro" id="IPR001356">
    <property type="entry name" value="HD"/>
</dbReference>
<keyword evidence="8" id="KW-1185">Reference proteome</keyword>
<feature type="compositionally biased region" description="Basic and acidic residues" evidence="5">
    <location>
        <begin position="177"/>
        <end position="188"/>
    </location>
</feature>
<dbReference type="OrthoDB" id="10056939at2759"/>
<dbReference type="Pfam" id="PF05920">
    <property type="entry name" value="Homeobox_KN"/>
    <property type="match status" value="1"/>
</dbReference>
<dbReference type="InterPro" id="IPR008422">
    <property type="entry name" value="KN_HD"/>
</dbReference>
<proteinExistence type="predicted"/>
<evidence type="ECO:0000313" key="8">
    <source>
        <dbReference type="Proteomes" id="UP000651452"/>
    </source>
</evidence>
<keyword evidence="3 4" id="KW-0539">Nucleus</keyword>
<dbReference type="InterPro" id="IPR050224">
    <property type="entry name" value="TALE_homeobox"/>
</dbReference>
<dbReference type="GO" id="GO:0005634">
    <property type="term" value="C:nucleus"/>
    <property type="evidence" value="ECO:0007669"/>
    <property type="project" value="UniProtKB-SubCell"/>
</dbReference>
<feature type="compositionally biased region" description="Polar residues" evidence="5">
    <location>
        <begin position="1"/>
        <end position="24"/>
    </location>
</feature>
<dbReference type="CDD" id="cd00086">
    <property type="entry name" value="homeodomain"/>
    <property type="match status" value="1"/>
</dbReference>
<accession>A0A8H7ISR9</accession>
<dbReference type="Proteomes" id="UP000651452">
    <property type="component" value="Unassembled WGS sequence"/>
</dbReference>
<keyword evidence="1 4" id="KW-0238">DNA-binding</keyword>
<dbReference type="EMBL" id="RZGK01000022">
    <property type="protein sequence ID" value="KAF9690859.1"/>
    <property type="molecule type" value="Genomic_DNA"/>
</dbReference>
<comment type="caution">
    <text evidence="7">The sequence shown here is derived from an EMBL/GenBank/DDBJ whole genome shotgun (WGS) entry which is preliminary data.</text>
</comment>
<evidence type="ECO:0000256" key="4">
    <source>
        <dbReference type="PROSITE-ProRule" id="PRU00108"/>
    </source>
</evidence>
<evidence type="ECO:0000259" key="6">
    <source>
        <dbReference type="PROSITE" id="PS50071"/>
    </source>
</evidence>
<protein>
    <recommendedName>
        <fullName evidence="6">Homeobox domain-containing protein</fullName>
    </recommendedName>
</protein>
<evidence type="ECO:0000256" key="1">
    <source>
        <dbReference type="ARBA" id="ARBA00023125"/>
    </source>
</evidence>
<feature type="compositionally biased region" description="Polar residues" evidence="5">
    <location>
        <begin position="226"/>
        <end position="238"/>
    </location>
</feature>
<reference evidence="7" key="2">
    <citation type="submission" date="2020-09" db="EMBL/GenBank/DDBJ databases">
        <title>Reference genome assembly for Australian Ascochyta lentis isolate Al4.</title>
        <authorList>
            <person name="Lee R.C."/>
            <person name="Farfan-Caceres L.M."/>
            <person name="Debler J.W."/>
            <person name="Williams A.H."/>
            <person name="Henares B.M."/>
        </authorList>
    </citation>
    <scope>NUCLEOTIDE SEQUENCE</scope>
    <source>
        <strain evidence="7">Al4</strain>
    </source>
</reference>
<dbReference type="GO" id="GO:0006355">
    <property type="term" value="P:regulation of DNA-templated transcription"/>
    <property type="evidence" value="ECO:0007669"/>
    <property type="project" value="InterPro"/>
</dbReference>
<feature type="DNA-binding region" description="Homeobox" evidence="4">
    <location>
        <begin position="117"/>
        <end position="179"/>
    </location>
</feature>
<dbReference type="PANTHER" id="PTHR11850">
    <property type="entry name" value="HOMEOBOX PROTEIN TRANSCRIPTION FACTORS"/>
    <property type="match status" value="1"/>
</dbReference>
<feature type="compositionally biased region" description="Low complexity" evidence="5">
    <location>
        <begin position="97"/>
        <end position="111"/>
    </location>
</feature>
<gene>
    <name evidence="7" type="ORF">EKO04_011100</name>
</gene>
<dbReference type="SUPFAM" id="SSF46689">
    <property type="entry name" value="Homeodomain-like"/>
    <property type="match status" value="1"/>
</dbReference>
<feature type="region of interest" description="Disordered" evidence="5">
    <location>
        <begin position="97"/>
        <end position="126"/>
    </location>
</feature>
<feature type="domain" description="Homeobox" evidence="6">
    <location>
        <begin position="115"/>
        <end position="178"/>
    </location>
</feature>
<name>A0A8H7ISR9_9PLEO</name>
<dbReference type="SMART" id="SM00389">
    <property type="entry name" value="HOX"/>
    <property type="match status" value="1"/>
</dbReference>
<dbReference type="PROSITE" id="PS50071">
    <property type="entry name" value="HOMEOBOX_2"/>
    <property type="match status" value="1"/>
</dbReference>
<sequence>MLSPNSIPSKRTYRASSIWSNDSGYGSGIHEDKKPSSNLAPRDITSGLVGQQFLSQPVSLGINELAELQLDDQVVIKEEDHVCGFATPRLRVQTAFSNTSSPDTVSPTSPVEVRRSRAGKSSKLPSQAVGHLNAWLDANRHHPYPDAETKQALANSCGITVKQVTTWFTNTRQRQLKSHDNEAVRLGDGEDQTPTQLSRKGKKKDYRRSNGASPIDGLLSPPQLSPCASASENSTGEGENWQCTFCKASLTSKSWRRHEETQHHPKYQWTCLAFGPKVPLLPCSLSICAFCELQNPDEDHLKHFHRIEDCLCKDAKERTFGRPDHLQQHAKNFHKVTQPLSELVRDTWRIDGPGLVADKSWLCGFCQEVLYTWDERQTHIAGHFKSGSTMANWHSTLPREHIDLNESAALDALASMGTTIAGPSTHQLYQVPQANVEAALSFAPQSASSTAFMSAATGTSDLDFDPFYVYGNPIDTTGFVPDYSHANMMPDANMMPAATQSNDASSMSPVCVGFDPYGRPIYDHSVWNL</sequence>
<feature type="region of interest" description="Disordered" evidence="5">
    <location>
        <begin position="173"/>
        <end position="238"/>
    </location>
</feature>
<dbReference type="AlphaFoldDB" id="A0A8H7ISR9"/>
<dbReference type="InterPro" id="IPR009057">
    <property type="entry name" value="Homeodomain-like_sf"/>
</dbReference>
<comment type="subcellular location">
    <subcellularLocation>
        <location evidence="4">Nucleus</location>
    </subcellularLocation>
</comment>
<dbReference type="InterPro" id="IPR013087">
    <property type="entry name" value="Znf_C2H2_type"/>
</dbReference>
<keyword evidence="2 4" id="KW-0371">Homeobox</keyword>
<dbReference type="SMART" id="SM00355">
    <property type="entry name" value="ZnF_C2H2"/>
    <property type="match status" value="2"/>
</dbReference>
<evidence type="ECO:0000313" key="7">
    <source>
        <dbReference type="EMBL" id="KAF9690859.1"/>
    </source>
</evidence>